<reference evidence="1 2" key="1">
    <citation type="submission" date="2018-08" db="EMBL/GenBank/DDBJ databases">
        <title>Meiothermus cateniformans JCM 15151 genome sequencing project.</title>
        <authorList>
            <person name="Da Costa M.S."/>
            <person name="Albuquerque L."/>
            <person name="Raposo P."/>
            <person name="Froufe H.J.C."/>
            <person name="Barroso C.S."/>
            <person name="Egas C."/>
        </authorList>
    </citation>
    <scope>NUCLEOTIDE SEQUENCE [LARGE SCALE GENOMIC DNA]</scope>
    <source>
        <strain evidence="1 2">JCM 15151</strain>
    </source>
</reference>
<protein>
    <submittedName>
        <fullName evidence="1">Uncharacterized protein</fullName>
    </submittedName>
</protein>
<proteinExistence type="predicted"/>
<organism evidence="1 2">
    <name type="scientific">Meiothermus taiwanensis</name>
    <dbReference type="NCBI Taxonomy" id="172827"/>
    <lineage>
        <taxon>Bacteria</taxon>
        <taxon>Thermotogati</taxon>
        <taxon>Deinococcota</taxon>
        <taxon>Deinococci</taxon>
        <taxon>Thermales</taxon>
        <taxon>Thermaceae</taxon>
        <taxon>Meiothermus</taxon>
    </lineage>
</organism>
<evidence type="ECO:0000313" key="2">
    <source>
        <dbReference type="Proteomes" id="UP000266089"/>
    </source>
</evidence>
<dbReference type="AlphaFoldDB" id="A0A399DSW2"/>
<comment type="caution">
    <text evidence="1">The sequence shown here is derived from an EMBL/GenBank/DDBJ whole genome shotgun (WGS) entry which is preliminary data.</text>
</comment>
<accession>A0A399DSW2</accession>
<dbReference type="Proteomes" id="UP000266089">
    <property type="component" value="Unassembled WGS sequence"/>
</dbReference>
<name>A0A399DSW2_9DEIN</name>
<gene>
    <name evidence="1" type="ORF">Mcate_02817</name>
</gene>
<evidence type="ECO:0000313" key="1">
    <source>
        <dbReference type="EMBL" id="RIH74178.1"/>
    </source>
</evidence>
<dbReference type="EMBL" id="QWKX01000145">
    <property type="protein sequence ID" value="RIH74178.1"/>
    <property type="molecule type" value="Genomic_DNA"/>
</dbReference>
<sequence>MRGEKQFLDPQMLSNDIGLEKEFFLLNVKFTFKNLFYVTK</sequence>